<dbReference type="Pfam" id="PF00672">
    <property type="entry name" value="HAMP"/>
    <property type="match status" value="1"/>
</dbReference>
<evidence type="ECO:0000256" key="6">
    <source>
        <dbReference type="ARBA" id="ARBA00022692"/>
    </source>
</evidence>
<evidence type="ECO:0000259" key="13">
    <source>
        <dbReference type="PROSITE" id="PS50885"/>
    </source>
</evidence>
<evidence type="ECO:0000256" key="7">
    <source>
        <dbReference type="ARBA" id="ARBA00022777"/>
    </source>
</evidence>
<keyword evidence="8 11" id="KW-1133">Transmembrane helix</keyword>
<feature type="transmembrane region" description="Helical" evidence="11">
    <location>
        <begin position="158"/>
        <end position="181"/>
    </location>
</feature>
<protein>
    <recommendedName>
        <fullName evidence="3">histidine kinase</fullName>
        <ecNumber evidence="3">2.7.13.3</ecNumber>
    </recommendedName>
</protein>
<dbReference type="InterPro" id="IPR003594">
    <property type="entry name" value="HATPase_dom"/>
</dbReference>
<dbReference type="GO" id="GO:0005886">
    <property type="term" value="C:plasma membrane"/>
    <property type="evidence" value="ECO:0007669"/>
    <property type="project" value="UniProtKB-SubCell"/>
</dbReference>
<evidence type="ECO:0000256" key="2">
    <source>
        <dbReference type="ARBA" id="ARBA00004236"/>
    </source>
</evidence>
<feature type="domain" description="Histidine kinase" evidence="12">
    <location>
        <begin position="243"/>
        <end position="453"/>
    </location>
</feature>
<dbReference type="CDD" id="cd06225">
    <property type="entry name" value="HAMP"/>
    <property type="match status" value="1"/>
</dbReference>
<comment type="caution">
    <text evidence="14">The sequence shown here is derived from an EMBL/GenBank/DDBJ whole genome shotgun (WGS) entry which is preliminary data.</text>
</comment>
<feature type="domain" description="HAMP" evidence="13">
    <location>
        <begin position="183"/>
        <end position="235"/>
    </location>
</feature>
<accession>A0A4Y3WLV0</accession>
<dbReference type="EMBL" id="BJNG01000014">
    <property type="protein sequence ID" value="GEC19221.1"/>
    <property type="molecule type" value="Genomic_DNA"/>
</dbReference>
<evidence type="ECO:0000256" key="1">
    <source>
        <dbReference type="ARBA" id="ARBA00000085"/>
    </source>
</evidence>
<comment type="subcellular location">
    <subcellularLocation>
        <location evidence="2">Cell membrane</location>
    </subcellularLocation>
</comment>
<dbReference type="EC" id="2.7.13.3" evidence="3"/>
<dbReference type="Proteomes" id="UP000320338">
    <property type="component" value="Unassembled WGS sequence"/>
</dbReference>
<dbReference type="InterPro" id="IPR036097">
    <property type="entry name" value="HisK_dim/P_sf"/>
</dbReference>
<dbReference type="InterPro" id="IPR005467">
    <property type="entry name" value="His_kinase_dom"/>
</dbReference>
<keyword evidence="7 14" id="KW-0418">Kinase</keyword>
<dbReference type="CDD" id="cd00082">
    <property type="entry name" value="HisKA"/>
    <property type="match status" value="1"/>
</dbReference>
<dbReference type="GO" id="GO:0000155">
    <property type="term" value="F:phosphorelay sensor kinase activity"/>
    <property type="evidence" value="ECO:0007669"/>
    <property type="project" value="InterPro"/>
</dbReference>
<name>A0A4Y3WLV0_9PSEU</name>
<dbReference type="PROSITE" id="PS50109">
    <property type="entry name" value="HIS_KIN"/>
    <property type="match status" value="1"/>
</dbReference>
<evidence type="ECO:0000313" key="15">
    <source>
        <dbReference type="Proteomes" id="UP000320338"/>
    </source>
</evidence>
<dbReference type="PROSITE" id="PS50885">
    <property type="entry name" value="HAMP"/>
    <property type="match status" value="1"/>
</dbReference>
<comment type="catalytic activity">
    <reaction evidence="1">
        <text>ATP + protein L-histidine = ADP + protein N-phospho-L-histidine.</text>
        <dbReference type="EC" id="2.7.13.3"/>
    </reaction>
</comment>
<dbReference type="PANTHER" id="PTHR45436:SF5">
    <property type="entry name" value="SENSOR HISTIDINE KINASE TRCS"/>
    <property type="match status" value="1"/>
</dbReference>
<evidence type="ECO:0000313" key="14">
    <source>
        <dbReference type="EMBL" id="GEC19221.1"/>
    </source>
</evidence>
<evidence type="ECO:0000259" key="12">
    <source>
        <dbReference type="PROSITE" id="PS50109"/>
    </source>
</evidence>
<keyword evidence="5" id="KW-0808">Transferase</keyword>
<evidence type="ECO:0000256" key="8">
    <source>
        <dbReference type="ARBA" id="ARBA00022989"/>
    </source>
</evidence>
<dbReference type="Pfam" id="PF00512">
    <property type="entry name" value="HisKA"/>
    <property type="match status" value="1"/>
</dbReference>
<gene>
    <name evidence="14" type="primary">mtrB_1</name>
    <name evidence="14" type="ORF">PHY01_15040</name>
</gene>
<dbReference type="InterPro" id="IPR003661">
    <property type="entry name" value="HisK_dim/P_dom"/>
</dbReference>
<dbReference type="InterPro" id="IPR004358">
    <property type="entry name" value="Sig_transdc_His_kin-like_C"/>
</dbReference>
<evidence type="ECO:0000256" key="9">
    <source>
        <dbReference type="ARBA" id="ARBA00023012"/>
    </source>
</evidence>
<keyword evidence="15" id="KW-1185">Reference proteome</keyword>
<sequence length="454" mass="48178">MRIVGPSLRWRVAMAFGLVSLVLTGALATVTWNLASGYMLRQREDSAVLQATVDVRLVEASLRAGSGGLRDLLAGLTTDSGSTVLLEREDGWLTSGRQVDPAALPRPLMELAEAGVPARQRVVVDGVLVIAVTLPVATDGSTYVELFPLPELDRTFRFLSAVLIAGVATSAVLAVTLGSWLGRRALRPLTELTAAASRVAGGDLGTRLPDTADPDLAPLTSSFNRTAGALEARVRRDIRFAGDVSHELRSPLTTMANAAAVLERRRDELGGTSRQALDLLTGEVDRFQRMVVDLLEISREDPDAADPVDLLDLGELVAAALAVRPGPAPAVERAAAPVLVRGDRRRLDRVVVNLLDNADRYGGGPVRVGVTRHAGRARVEVDDAGPGVPEHLREQVFERFTRGTRAGRRGDDGGTGLGLALVAQHVDRHGGTVHVCDRPGGGARFVVELPEAAP</sequence>
<dbReference type="SMART" id="SM00304">
    <property type="entry name" value="HAMP"/>
    <property type="match status" value="1"/>
</dbReference>
<dbReference type="SMART" id="SM00387">
    <property type="entry name" value="HATPase_c"/>
    <property type="match status" value="1"/>
</dbReference>
<keyword evidence="4" id="KW-0597">Phosphoprotein</keyword>
<organism evidence="14 15">
    <name type="scientific">Pseudonocardia hydrocarbonoxydans</name>
    <dbReference type="NCBI Taxonomy" id="76726"/>
    <lineage>
        <taxon>Bacteria</taxon>
        <taxon>Bacillati</taxon>
        <taxon>Actinomycetota</taxon>
        <taxon>Actinomycetes</taxon>
        <taxon>Pseudonocardiales</taxon>
        <taxon>Pseudonocardiaceae</taxon>
        <taxon>Pseudonocardia</taxon>
    </lineage>
</organism>
<evidence type="ECO:0000256" key="5">
    <source>
        <dbReference type="ARBA" id="ARBA00022679"/>
    </source>
</evidence>
<dbReference type="SUPFAM" id="SSF55874">
    <property type="entry name" value="ATPase domain of HSP90 chaperone/DNA topoisomerase II/histidine kinase"/>
    <property type="match status" value="1"/>
</dbReference>
<dbReference type="SUPFAM" id="SSF158472">
    <property type="entry name" value="HAMP domain-like"/>
    <property type="match status" value="1"/>
</dbReference>
<dbReference type="InterPro" id="IPR050428">
    <property type="entry name" value="TCS_sensor_his_kinase"/>
</dbReference>
<dbReference type="PRINTS" id="PR00344">
    <property type="entry name" value="BCTRLSENSOR"/>
</dbReference>
<dbReference type="PANTHER" id="PTHR45436">
    <property type="entry name" value="SENSOR HISTIDINE KINASE YKOH"/>
    <property type="match status" value="1"/>
</dbReference>
<dbReference type="Gene3D" id="1.10.287.130">
    <property type="match status" value="1"/>
</dbReference>
<dbReference type="Pfam" id="PF02518">
    <property type="entry name" value="HATPase_c"/>
    <property type="match status" value="1"/>
</dbReference>
<dbReference type="Gene3D" id="3.30.565.10">
    <property type="entry name" value="Histidine kinase-like ATPase, C-terminal domain"/>
    <property type="match status" value="1"/>
</dbReference>
<dbReference type="CDD" id="cd00075">
    <property type="entry name" value="HATPase"/>
    <property type="match status" value="1"/>
</dbReference>
<evidence type="ECO:0000256" key="3">
    <source>
        <dbReference type="ARBA" id="ARBA00012438"/>
    </source>
</evidence>
<keyword evidence="6 11" id="KW-0812">Transmembrane</keyword>
<dbReference type="SUPFAM" id="SSF47384">
    <property type="entry name" value="Homodimeric domain of signal transducing histidine kinase"/>
    <property type="match status" value="1"/>
</dbReference>
<keyword evidence="9" id="KW-0902">Two-component regulatory system</keyword>
<dbReference type="InterPro" id="IPR003660">
    <property type="entry name" value="HAMP_dom"/>
</dbReference>
<reference evidence="14 15" key="1">
    <citation type="submission" date="2019-06" db="EMBL/GenBank/DDBJ databases">
        <title>Whole genome shotgun sequence of Pseudonocardia hydrocarbonoxydans NBRC 14498.</title>
        <authorList>
            <person name="Hosoyama A."/>
            <person name="Uohara A."/>
            <person name="Ohji S."/>
            <person name="Ichikawa N."/>
        </authorList>
    </citation>
    <scope>NUCLEOTIDE SEQUENCE [LARGE SCALE GENOMIC DNA]</scope>
    <source>
        <strain evidence="14 15">NBRC 14498</strain>
    </source>
</reference>
<dbReference type="RefSeq" id="WP_307723950.1">
    <property type="nucleotide sequence ID" value="NZ_BAAARZ010000080.1"/>
</dbReference>
<evidence type="ECO:0000256" key="4">
    <source>
        <dbReference type="ARBA" id="ARBA00022553"/>
    </source>
</evidence>
<dbReference type="SMART" id="SM00388">
    <property type="entry name" value="HisKA"/>
    <property type="match status" value="1"/>
</dbReference>
<dbReference type="Gene3D" id="6.10.340.10">
    <property type="match status" value="1"/>
</dbReference>
<evidence type="ECO:0000256" key="10">
    <source>
        <dbReference type="ARBA" id="ARBA00023136"/>
    </source>
</evidence>
<proteinExistence type="predicted"/>
<keyword evidence="10 11" id="KW-0472">Membrane</keyword>
<evidence type="ECO:0000256" key="11">
    <source>
        <dbReference type="SAM" id="Phobius"/>
    </source>
</evidence>
<dbReference type="InterPro" id="IPR036890">
    <property type="entry name" value="HATPase_C_sf"/>
</dbReference>
<dbReference type="AlphaFoldDB" id="A0A4Y3WLV0"/>